<dbReference type="PROSITE" id="PS50893">
    <property type="entry name" value="ABC_TRANSPORTER_2"/>
    <property type="match status" value="1"/>
</dbReference>
<keyword evidence="9" id="KW-0630">Potassium</keyword>
<dbReference type="InterPro" id="IPR017871">
    <property type="entry name" value="ABC_transporter-like_CS"/>
</dbReference>
<keyword evidence="2" id="KW-0813">Transport</keyword>
<evidence type="ECO:0000313" key="21">
    <source>
        <dbReference type="Proteomes" id="UP000054107"/>
    </source>
</evidence>
<keyword evidence="4 17" id="KW-0812">Transmembrane</keyword>
<evidence type="ECO:0000256" key="11">
    <source>
        <dbReference type="ARBA" id="ARBA00023065"/>
    </source>
</evidence>
<dbReference type="Pfam" id="PF00664">
    <property type="entry name" value="ABC_membrane"/>
    <property type="match status" value="1"/>
</dbReference>
<feature type="domain" description="ABC transporter" evidence="18">
    <location>
        <begin position="436"/>
        <end position="674"/>
    </location>
</feature>
<dbReference type="Pfam" id="PF00005">
    <property type="entry name" value="ABC_tran"/>
    <property type="match status" value="1"/>
</dbReference>
<evidence type="ECO:0000256" key="9">
    <source>
        <dbReference type="ARBA" id="ARBA00022958"/>
    </source>
</evidence>
<dbReference type="GO" id="GO:0006813">
    <property type="term" value="P:potassium ion transport"/>
    <property type="evidence" value="ECO:0007669"/>
    <property type="project" value="UniProtKB-KW"/>
</dbReference>
<gene>
    <name evidence="20" type="primary">PARPA_09223.1 scaffold 35931</name>
</gene>
<evidence type="ECO:0000256" key="6">
    <source>
        <dbReference type="ARBA" id="ARBA00022792"/>
    </source>
</evidence>
<dbReference type="FunFam" id="3.40.50.300:FF:000403">
    <property type="entry name" value="ATP-binding cassette sub-family B member 8, mitochondrial"/>
    <property type="match status" value="1"/>
</dbReference>
<dbReference type="InterPro" id="IPR039421">
    <property type="entry name" value="Type_1_exporter"/>
</dbReference>
<keyword evidence="7" id="KW-0067">ATP-binding</keyword>
<feature type="domain" description="ABC transmembrane type-1" evidence="19">
    <location>
        <begin position="142"/>
        <end position="403"/>
    </location>
</feature>
<evidence type="ECO:0000256" key="8">
    <source>
        <dbReference type="ARBA" id="ARBA00022946"/>
    </source>
</evidence>
<keyword evidence="6" id="KW-0999">Mitochondrion inner membrane</keyword>
<dbReference type="STRING" id="35722.A0A0B7N958"/>
<dbReference type="GO" id="GO:0015421">
    <property type="term" value="F:ABC-type oligopeptide transporter activity"/>
    <property type="evidence" value="ECO:0007669"/>
    <property type="project" value="TreeGrafter"/>
</dbReference>
<dbReference type="CDD" id="cd03249">
    <property type="entry name" value="ABC_MTABC3_MDL1_MDL2"/>
    <property type="match status" value="1"/>
</dbReference>
<proteinExistence type="predicted"/>
<dbReference type="Proteomes" id="UP000054107">
    <property type="component" value="Unassembled WGS sequence"/>
</dbReference>
<evidence type="ECO:0000256" key="16">
    <source>
        <dbReference type="ARBA" id="ARBA00042968"/>
    </source>
</evidence>
<evidence type="ECO:0000256" key="15">
    <source>
        <dbReference type="ARBA" id="ARBA00041416"/>
    </source>
</evidence>
<comment type="subcellular location">
    <subcellularLocation>
        <location evidence="1">Mitochondrion inner membrane</location>
        <topology evidence="1">Multi-pass membrane protein</topology>
    </subcellularLocation>
</comment>
<evidence type="ECO:0000256" key="4">
    <source>
        <dbReference type="ARBA" id="ARBA00022692"/>
    </source>
</evidence>
<evidence type="ECO:0000256" key="5">
    <source>
        <dbReference type="ARBA" id="ARBA00022741"/>
    </source>
</evidence>
<evidence type="ECO:0000313" key="20">
    <source>
        <dbReference type="EMBL" id="CEP15025.1"/>
    </source>
</evidence>
<evidence type="ECO:0000256" key="2">
    <source>
        <dbReference type="ARBA" id="ARBA00022448"/>
    </source>
</evidence>
<keyword evidence="3" id="KW-0633">Potassium transport</keyword>
<keyword evidence="11" id="KW-0406">Ion transport</keyword>
<dbReference type="AlphaFoldDB" id="A0A0B7N958"/>
<name>A0A0B7N958_9FUNG</name>
<organism evidence="20 21">
    <name type="scientific">Parasitella parasitica</name>
    <dbReference type="NCBI Taxonomy" id="35722"/>
    <lineage>
        <taxon>Eukaryota</taxon>
        <taxon>Fungi</taxon>
        <taxon>Fungi incertae sedis</taxon>
        <taxon>Mucoromycota</taxon>
        <taxon>Mucoromycotina</taxon>
        <taxon>Mucoromycetes</taxon>
        <taxon>Mucorales</taxon>
        <taxon>Mucorineae</taxon>
        <taxon>Mucoraceae</taxon>
        <taxon>Parasitella</taxon>
    </lineage>
</organism>
<dbReference type="EMBL" id="LN731842">
    <property type="protein sequence ID" value="CEP15025.1"/>
    <property type="molecule type" value="Genomic_DNA"/>
</dbReference>
<dbReference type="GO" id="GO:0090374">
    <property type="term" value="P:oligopeptide export from mitochondrion"/>
    <property type="evidence" value="ECO:0007669"/>
    <property type="project" value="TreeGrafter"/>
</dbReference>
<dbReference type="SMART" id="SM00382">
    <property type="entry name" value="AAA"/>
    <property type="match status" value="1"/>
</dbReference>
<dbReference type="PROSITE" id="PS00211">
    <property type="entry name" value="ABC_TRANSPORTER_1"/>
    <property type="match status" value="1"/>
</dbReference>
<keyword evidence="5" id="KW-0547">Nucleotide-binding</keyword>
<dbReference type="PANTHER" id="PTHR43394:SF17">
    <property type="entry name" value="MITOCHONDRIAL POTASSIUM CHANNEL ATP-BINDING SUBUNIT"/>
    <property type="match status" value="1"/>
</dbReference>
<keyword evidence="21" id="KW-1185">Reference proteome</keyword>
<keyword evidence="12" id="KW-0496">Mitochondrion</keyword>
<dbReference type="InterPro" id="IPR003439">
    <property type="entry name" value="ABC_transporter-like_ATP-bd"/>
</dbReference>
<dbReference type="SUPFAM" id="SSF52540">
    <property type="entry name" value="P-loop containing nucleoside triphosphate hydrolases"/>
    <property type="match status" value="1"/>
</dbReference>
<dbReference type="Gene3D" id="3.40.50.300">
    <property type="entry name" value="P-loop containing nucleotide triphosphate hydrolases"/>
    <property type="match status" value="1"/>
</dbReference>
<feature type="transmembrane region" description="Helical" evidence="17">
    <location>
        <begin position="290"/>
        <end position="311"/>
    </location>
</feature>
<dbReference type="PANTHER" id="PTHR43394">
    <property type="entry name" value="ATP-DEPENDENT PERMEASE MDL1, MITOCHONDRIAL"/>
    <property type="match status" value="1"/>
</dbReference>
<evidence type="ECO:0000259" key="18">
    <source>
        <dbReference type="PROSITE" id="PS50893"/>
    </source>
</evidence>
<evidence type="ECO:0000259" key="19">
    <source>
        <dbReference type="PROSITE" id="PS50929"/>
    </source>
</evidence>
<evidence type="ECO:0000256" key="13">
    <source>
        <dbReference type="ARBA" id="ARBA00023136"/>
    </source>
</evidence>
<evidence type="ECO:0000256" key="7">
    <source>
        <dbReference type="ARBA" id="ARBA00022840"/>
    </source>
</evidence>
<dbReference type="InterPro" id="IPR036640">
    <property type="entry name" value="ABC1_TM_sf"/>
</dbReference>
<dbReference type="GO" id="GO:0016887">
    <property type="term" value="F:ATP hydrolysis activity"/>
    <property type="evidence" value="ECO:0007669"/>
    <property type="project" value="InterPro"/>
</dbReference>
<dbReference type="PROSITE" id="PS50929">
    <property type="entry name" value="ABC_TM1F"/>
    <property type="match status" value="1"/>
</dbReference>
<sequence length="682" mass="75151">MPLLVTRFTLRPCSETAFSLYKLALKRQFSQHKRNPQLLNWTSANHSNFSRHPRIRSTFTLFKSHSVPLVSLVAGLRLAQQGKVVYCDATFSYKQPHQPIIRIKEAVTKTKVLDEILPLPAKASIAQDIWELVKPDLVLLGLIILTAVGAAIIQLQTPLVTGQLINILSSSVQAAADGLGALTIRDLNAPAAKLFGLLTAQGFLTFAHISLVSAFGENVAKRLRAKLFSAIIRQDISFFDCHRSGELVSRLTADVSDFKSTFKQLVTQGLKSVTQTVGSSIQLFRISTSLTLTMLGTMPILYVLLNMYGAYLRRLKDREMQHYGEACQEVASSNQHMGLHIGLFQGLTNISVGCMVLTVLYYGGSLVVENKLTSGDLMSYMLSTQTAQHSLVSLGVLFGQSIKAAASATRVFEFIHLHPNVPLKGGYRLDHVQGNVVFHDIDFSYPTRPDQKVLDKFNLTVPLGTTVALCGPSGSGKSTIASLLERFYEPSQGEITLDGQDLKTLDPSWLRQNIGFINQEPVLFATSILENIRYGRPDATMDQVKEAARQANAQVFIEGFPDGYDTIVGERGAALSGGQKQRIAIARAILKDPKILILDEATSALDTQSEKMVQDALDKLMHGRTVLVIAHRLSTIRKADMIVVMGRTPGNILEKGTHDELMHNQSTYFRLHNQLVNAEENL</sequence>
<dbReference type="Gene3D" id="1.20.1560.10">
    <property type="entry name" value="ABC transporter type 1, transmembrane domain"/>
    <property type="match status" value="1"/>
</dbReference>
<keyword evidence="13 17" id="KW-0472">Membrane</keyword>
<evidence type="ECO:0000256" key="17">
    <source>
        <dbReference type="SAM" id="Phobius"/>
    </source>
</evidence>
<dbReference type="GO" id="GO:0005524">
    <property type="term" value="F:ATP binding"/>
    <property type="evidence" value="ECO:0007669"/>
    <property type="project" value="UniProtKB-KW"/>
</dbReference>
<dbReference type="SUPFAM" id="SSF90123">
    <property type="entry name" value="ABC transporter transmembrane region"/>
    <property type="match status" value="1"/>
</dbReference>
<evidence type="ECO:0000256" key="1">
    <source>
        <dbReference type="ARBA" id="ARBA00004448"/>
    </source>
</evidence>
<evidence type="ECO:0000256" key="10">
    <source>
        <dbReference type="ARBA" id="ARBA00022989"/>
    </source>
</evidence>
<dbReference type="InterPro" id="IPR011527">
    <property type="entry name" value="ABC1_TM_dom"/>
</dbReference>
<evidence type="ECO:0000256" key="3">
    <source>
        <dbReference type="ARBA" id="ARBA00022538"/>
    </source>
</evidence>
<evidence type="ECO:0000256" key="14">
    <source>
        <dbReference type="ARBA" id="ARBA00040439"/>
    </source>
</evidence>
<dbReference type="CDD" id="cd18574">
    <property type="entry name" value="ABC_6TM_ABCB8_like"/>
    <property type="match status" value="1"/>
</dbReference>
<accession>A0A0B7N958</accession>
<dbReference type="GO" id="GO:0005743">
    <property type="term" value="C:mitochondrial inner membrane"/>
    <property type="evidence" value="ECO:0007669"/>
    <property type="project" value="UniProtKB-SubCell"/>
</dbReference>
<dbReference type="OrthoDB" id="6500128at2759"/>
<protein>
    <recommendedName>
        <fullName evidence="14">Mitochondrial potassium channel ATP-binding subunit</fullName>
    </recommendedName>
    <alternativeName>
        <fullName evidence="16">ATP-binding cassette sub-family B member 8, mitochondrial</fullName>
    </alternativeName>
    <alternativeName>
        <fullName evidence="15">Mitochondrial sulfonylurea-receptor</fullName>
    </alternativeName>
</protein>
<keyword evidence="10 17" id="KW-1133">Transmembrane helix</keyword>
<dbReference type="InterPro" id="IPR027417">
    <property type="entry name" value="P-loop_NTPase"/>
</dbReference>
<dbReference type="InterPro" id="IPR003593">
    <property type="entry name" value="AAA+_ATPase"/>
</dbReference>
<keyword evidence="8" id="KW-0809">Transit peptide</keyword>
<reference evidence="20 21" key="1">
    <citation type="submission" date="2014-09" db="EMBL/GenBank/DDBJ databases">
        <authorList>
            <person name="Ellenberger Sabrina"/>
        </authorList>
    </citation>
    <scope>NUCLEOTIDE SEQUENCE [LARGE SCALE GENOMIC DNA]</scope>
    <source>
        <strain evidence="20 21">CBS 412.66</strain>
    </source>
</reference>
<feature type="transmembrane region" description="Helical" evidence="17">
    <location>
        <begin position="341"/>
        <end position="362"/>
    </location>
</feature>
<evidence type="ECO:0000256" key="12">
    <source>
        <dbReference type="ARBA" id="ARBA00023128"/>
    </source>
</evidence>